<dbReference type="AlphaFoldDB" id="A0AAV5MUA0"/>
<reference evidence="1 2" key="1">
    <citation type="journal article" date="2021" name="Commun. Biol.">
        <title>The genome of Shorea leprosula (Dipterocarpaceae) highlights the ecological relevance of drought in aseasonal tropical rainforests.</title>
        <authorList>
            <person name="Ng K.K.S."/>
            <person name="Kobayashi M.J."/>
            <person name="Fawcett J.A."/>
            <person name="Hatakeyama M."/>
            <person name="Paape T."/>
            <person name="Ng C.H."/>
            <person name="Ang C.C."/>
            <person name="Tnah L.H."/>
            <person name="Lee C.T."/>
            <person name="Nishiyama T."/>
            <person name="Sese J."/>
            <person name="O'Brien M.J."/>
            <person name="Copetti D."/>
            <person name="Mohd Noor M.I."/>
            <person name="Ong R.C."/>
            <person name="Putra M."/>
            <person name="Sireger I.Z."/>
            <person name="Indrioko S."/>
            <person name="Kosugi Y."/>
            <person name="Izuno A."/>
            <person name="Isagi Y."/>
            <person name="Lee S.L."/>
            <person name="Shimizu K.K."/>
        </authorList>
    </citation>
    <scope>NUCLEOTIDE SEQUENCE [LARGE SCALE GENOMIC DNA]</scope>
    <source>
        <strain evidence="1">214</strain>
    </source>
</reference>
<accession>A0AAV5MUA0</accession>
<name>A0AAV5MUA0_9ROSI</name>
<sequence length="54" mass="6366">MLSTKSSFILDLTIISKCHSLHVIDPRCNALDSYHILVSGEFYFWLNLYYLLDR</sequence>
<dbReference type="EMBL" id="BPVZ01001550">
    <property type="protein sequence ID" value="GKV53578.1"/>
    <property type="molecule type" value="Genomic_DNA"/>
</dbReference>
<protein>
    <submittedName>
        <fullName evidence="1">Uncharacterized protein</fullName>
    </submittedName>
</protein>
<gene>
    <name evidence="1" type="ORF">SLEP1_g60097</name>
</gene>
<organism evidence="1 2">
    <name type="scientific">Rubroshorea leprosula</name>
    <dbReference type="NCBI Taxonomy" id="152421"/>
    <lineage>
        <taxon>Eukaryota</taxon>
        <taxon>Viridiplantae</taxon>
        <taxon>Streptophyta</taxon>
        <taxon>Embryophyta</taxon>
        <taxon>Tracheophyta</taxon>
        <taxon>Spermatophyta</taxon>
        <taxon>Magnoliopsida</taxon>
        <taxon>eudicotyledons</taxon>
        <taxon>Gunneridae</taxon>
        <taxon>Pentapetalae</taxon>
        <taxon>rosids</taxon>
        <taxon>malvids</taxon>
        <taxon>Malvales</taxon>
        <taxon>Dipterocarpaceae</taxon>
        <taxon>Rubroshorea</taxon>
    </lineage>
</organism>
<dbReference type="Proteomes" id="UP001054252">
    <property type="component" value="Unassembled WGS sequence"/>
</dbReference>
<evidence type="ECO:0000313" key="2">
    <source>
        <dbReference type="Proteomes" id="UP001054252"/>
    </source>
</evidence>
<comment type="caution">
    <text evidence="1">The sequence shown here is derived from an EMBL/GenBank/DDBJ whole genome shotgun (WGS) entry which is preliminary data.</text>
</comment>
<proteinExistence type="predicted"/>
<keyword evidence="2" id="KW-1185">Reference proteome</keyword>
<evidence type="ECO:0000313" key="1">
    <source>
        <dbReference type="EMBL" id="GKV53578.1"/>
    </source>
</evidence>